<dbReference type="NCBIfam" id="TIGR02423">
    <property type="entry name" value="protocat_alph"/>
    <property type="match status" value="1"/>
</dbReference>
<proteinExistence type="inferred from homology"/>
<gene>
    <name evidence="6" type="primary">pcaG</name>
    <name evidence="6" type="ORF">GCU54_01030</name>
</gene>
<evidence type="ECO:0000256" key="4">
    <source>
        <dbReference type="SAM" id="MobiDB-lite"/>
    </source>
</evidence>
<keyword evidence="3 6" id="KW-0560">Oxidoreductase</keyword>
<name>A0A6P0GA91_9ACTN</name>
<dbReference type="RefSeq" id="WP_163474824.1">
    <property type="nucleotide sequence ID" value="NZ_JAAGWE010000002.1"/>
</dbReference>
<dbReference type="Gene3D" id="2.60.130.10">
    <property type="entry name" value="Aromatic compound dioxygenase"/>
    <property type="match status" value="1"/>
</dbReference>
<dbReference type="EC" id="1.13.11.3" evidence="6"/>
<dbReference type="EMBL" id="JAAGWE010000002">
    <property type="protein sequence ID" value="NEM04614.1"/>
    <property type="molecule type" value="Genomic_DNA"/>
</dbReference>
<dbReference type="Proteomes" id="UP000471126">
    <property type="component" value="Unassembled WGS sequence"/>
</dbReference>
<keyword evidence="2 6" id="KW-0223">Dioxygenase</keyword>
<sequence length="216" mass="23070">MSSNPLDVPPDPAAPFQPRSGQRGTGFLTGPLRLGTTPSATVGPYLAIGLTWPDGVYAAAEGTPGGIWIRGRVFDGNGDVVPDAMVETWQADPDGGFASPEDPRGASTHPGFRGYARAQTLSGEFEVFTLKPGRVPDGEGGLQAPHVDVSVFARGLLDRVVTRIYFADEAEANAEDVVLQGLPEDRRETLMATPTDDGYRFDVYLQGDRETVFFAV</sequence>
<dbReference type="InterPro" id="IPR050770">
    <property type="entry name" value="Intradiol_RC_Dioxygenase"/>
</dbReference>
<evidence type="ECO:0000256" key="2">
    <source>
        <dbReference type="ARBA" id="ARBA00022964"/>
    </source>
</evidence>
<evidence type="ECO:0000259" key="5">
    <source>
        <dbReference type="Pfam" id="PF00775"/>
    </source>
</evidence>
<dbReference type="InterPro" id="IPR012786">
    <property type="entry name" value="Protocat_dOase_a"/>
</dbReference>
<feature type="domain" description="Intradiol ring-cleavage dioxygenases" evidence="5">
    <location>
        <begin position="67"/>
        <end position="206"/>
    </location>
</feature>
<dbReference type="GO" id="GO:0008199">
    <property type="term" value="F:ferric iron binding"/>
    <property type="evidence" value="ECO:0007669"/>
    <property type="project" value="InterPro"/>
</dbReference>
<comment type="similarity">
    <text evidence="1">Belongs to the intradiol ring-cleavage dioxygenase family.</text>
</comment>
<dbReference type="AlphaFoldDB" id="A0A6P0GA91"/>
<comment type="caution">
    <text evidence="6">The sequence shown here is derived from an EMBL/GenBank/DDBJ whole genome shotgun (WGS) entry which is preliminary data.</text>
</comment>
<dbReference type="SUPFAM" id="SSF49482">
    <property type="entry name" value="Aromatic compound dioxygenase"/>
    <property type="match status" value="1"/>
</dbReference>
<evidence type="ECO:0000256" key="1">
    <source>
        <dbReference type="ARBA" id="ARBA00007825"/>
    </source>
</evidence>
<evidence type="ECO:0000313" key="6">
    <source>
        <dbReference type="EMBL" id="NEM04614.1"/>
    </source>
</evidence>
<dbReference type="PANTHER" id="PTHR33711:SF9">
    <property type="entry name" value="PROTOCATECHUATE 3,4-DIOXYGENASE ALPHA CHAIN"/>
    <property type="match status" value="1"/>
</dbReference>
<dbReference type="Pfam" id="PF00775">
    <property type="entry name" value="Dioxygenase_C"/>
    <property type="match status" value="1"/>
</dbReference>
<dbReference type="GO" id="GO:0018578">
    <property type="term" value="F:protocatechuate 3,4-dioxygenase activity"/>
    <property type="evidence" value="ECO:0007669"/>
    <property type="project" value="UniProtKB-EC"/>
</dbReference>
<dbReference type="PANTHER" id="PTHR33711">
    <property type="entry name" value="DIOXYGENASE, PUTATIVE (AFU_ORTHOLOGUE AFUA_2G02910)-RELATED"/>
    <property type="match status" value="1"/>
</dbReference>
<protein>
    <submittedName>
        <fullName evidence="6">Protocatechuate 3,4-dioxygenase subunit alpha</fullName>
        <ecNumber evidence="6">1.13.11.3</ecNumber>
    </submittedName>
</protein>
<dbReference type="InterPro" id="IPR000627">
    <property type="entry name" value="Intradiol_dOase_C"/>
</dbReference>
<dbReference type="InterPro" id="IPR015889">
    <property type="entry name" value="Intradiol_dOase_core"/>
</dbReference>
<organism evidence="6 7">
    <name type="scientific">Geodermatophilus normandii</name>
    <dbReference type="NCBI Taxonomy" id="1137989"/>
    <lineage>
        <taxon>Bacteria</taxon>
        <taxon>Bacillati</taxon>
        <taxon>Actinomycetota</taxon>
        <taxon>Actinomycetes</taxon>
        <taxon>Geodermatophilales</taxon>
        <taxon>Geodermatophilaceae</taxon>
        <taxon>Geodermatophilus</taxon>
    </lineage>
</organism>
<reference evidence="6 7" key="1">
    <citation type="submission" date="2019-12" db="EMBL/GenBank/DDBJ databases">
        <title>WGS of CPCC 203550 I12A-02606.</title>
        <authorList>
            <person name="Jiang Z."/>
        </authorList>
    </citation>
    <scope>NUCLEOTIDE SEQUENCE [LARGE SCALE GENOMIC DNA]</scope>
    <source>
        <strain evidence="6 7">I12A-02606</strain>
    </source>
</reference>
<feature type="region of interest" description="Disordered" evidence="4">
    <location>
        <begin position="1"/>
        <end position="32"/>
    </location>
</feature>
<evidence type="ECO:0000256" key="3">
    <source>
        <dbReference type="ARBA" id="ARBA00023002"/>
    </source>
</evidence>
<accession>A0A6P0GA91</accession>
<evidence type="ECO:0000313" key="7">
    <source>
        <dbReference type="Proteomes" id="UP000471126"/>
    </source>
</evidence>